<reference evidence="1" key="1">
    <citation type="submission" date="2021-07" db="EMBL/GenBank/DDBJ databases">
        <authorList>
            <person name="Branca A.L. A."/>
        </authorList>
    </citation>
    <scope>NUCLEOTIDE SEQUENCE</scope>
</reference>
<dbReference type="EMBL" id="CAJVPA010000243">
    <property type="protein sequence ID" value="CAG8422276.1"/>
    <property type="molecule type" value="Genomic_DNA"/>
</dbReference>
<dbReference type="OrthoDB" id="5401170at2759"/>
<evidence type="ECO:0000313" key="1">
    <source>
        <dbReference type="EMBL" id="CAG8422276.1"/>
    </source>
</evidence>
<proteinExistence type="predicted"/>
<accession>A0A9W4K086</accession>
<organism evidence="1 2">
    <name type="scientific">Penicillium salamii</name>
    <dbReference type="NCBI Taxonomy" id="1612424"/>
    <lineage>
        <taxon>Eukaryota</taxon>
        <taxon>Fungi</taxon>
        <taxon>Dikarya</taxon>
        <taxon>Ascomycota</taxon>
        <taxon>Pezizomycotina</taxon>
        <taxon>Eurotiomycetes</taxon>
        <taxon>Eurotiomycetidae</taxon>
        <taxon>Eurotiales</taxon>
        <taxon>Aspergillaceae</taxon>
        <taxon>Penicillium</taxon>
    </lineage>
</organism>
<dbReference type="Proteomes" id="UP001152646">
    <property type="component" value="Unassembled WGS sequence"/>
</dbReference>
<sequence length="229" mass="26133">MVIAKPLADLVGTELREIGQLSLVKAKFLCRQRGADGLAFLRVHQQIPIIGSEYHQVASRAAQALQGIFETNELRALKQLTEGGCTVVPRLLGYKFEQQDNTVIVPGGFKTFVLWEKVTGESLELNQFWTYPFAERQEIREIFKSCYQELQVFNYAPGFPQMTNIIYDRSTKEMHIAGFNNAARLRGSRAWTDGIYVSMDLVRGPSGSFDRYFPIQATDLQHDKEGYRW</sequence>
<protein>
    <submittedName>
        <fullName evidence="1">Uncharacterized protein</fullName>
    </submittedName>
</protein>
<evidence type="ECO:0000313" key="2">
    <source>
        <dbReference type="Proteomes" id="UP001152646"/>
    </source>
</evidence>
<gene>
    <name evidence="1" type="ORF">PSALAMII_LOCUS10340</name>
</gene>
<comment type="caution">
    <text evidence="1">The sequence shown here is derived from an EMBL/GenBank/DDBJ whole genome shotgun (WGS) entry which is preliminary data.</text>
</comment>
<dbReference type="AlphaFoldDB" id="A0A9W4K086"/>
<name>A0A9W4K086_9EURO</name>